<keyword evidence="1" id="KW-0479">Metal-binding</keyword>
<dbReference type="GO" id="GO:0046872">
    <property type="term" value="F:metal ion binding"/>
    <property type="evidence" value="ECO:0007669"/>
    <property type="project" value="UniProtKB-UniRule"/>
</dbReference>
<comment type="function">
    <text evidence="1">Catalyzes the insertion of molybdate into adenylated molybdopterin with the concomitant release of AMP.</text>
</comment>
<gene>
    <name evidence="3" type="ORF">CGZ54_30925</name>
</gene>
<comment type="catalytic activity">
    <reaction evidence="1">
        <text>adenylyl-molybdopterin + molybdate = Mo-molybdopterin + AMP + H(+)</text>
        <dbReference type="Rhea" id="RHEA:35047"/>
        <dbReference type="ChEBI" id="CHEBI:15378"/>
        <dbReference type="ChEBI" id="CHEBI:36264"/>
        <dbReference type="ChEBI" id="CHEBI:62727"/>
        <dbReference type="ChEBI" id="CHEBI:71302"/>
        <dbReference type="ChEBI" id="CHEBI:456215"/>
    </reaction>
</comment>
<dbReference type="AlphaFoldDB" id="A0AAP8GEX6"/>
<keyword evidence="1" id="KW-0460">Magnesium</keyword>
<evidence type="ECO:0000313" key="4">
    <source>
        <dbReference type="Proteomes" id="UP000231328"/>
    </source>
</evidence>
<feature type="non-terminal residue" evidence="3">
    <location>
        <position position="119"/>
    </location>
</feature>
<keyword evidence="1" id="KW-0501">Molybdenum cofactor biosynthesis</keyword>
<dbReference type="InterPro" id="IPR036425">
    <property type="entry name" value="MoaB/Mog-like_dom_sf"/>
</dbReference>
<dbReference type="SUPFAM" id="SSF63882">
    <property type="entry name" value="MoeA N-terminal region -like"/>
    <property type="match status" value="1"/>
</dbReference>
<comment type="pathway">
    <text evidence="1">Cofactor biosynthesis; molybdopterin biosynthesis.</text>
</comment>
<feature type="domain" description="MoeA N-terminal and linker" evidence="2">
    <location>
        <begin position="8"/>
        <end position="96"/>
    </location>
</feature>
<dbReference type="GO" id="GO:0005829">
    <property type="term" value="C:cytosol"/>
    <property type="evidence" value="ECO:0007669"/>
    <property type="project" value="TreeGrafter"/>
</dbReference>
<dbReference type="Pfam" id="PF03453">
    <property type="entry name" value="MoeA_N"/>
    <property type="match status" value="1"/>
</dbReference>
<name>A0AAP8GEX6_9ENTR</name>
<dbReference type="InterPro" id="IPR038987">
    <property type="entry name" value="MoeA-like"/>
</dbReference>
<dbReference type="GO" id="GO:0061599">
    <property type="term" value="F:molybdopterin molybdotransferase activity"/>
    <property type="evidence" value="ECO:0007669"/>
    <property type="project" value="UniProtKB-UniRule"/>
</dbReference>
<comment type="cofactor">
    <cofactor evidence="1">
        <name>Mg(2+)</name>
        <dbReference type="ChEBI" id="CHEBI:18420"/>
    </cofactor>
</comment>
<dbReference type="EC" id="2.10.1.1" evidence="1"/>
<keyword evidence="1" id="KW-0808">Transferase</keyword>
<protein>
    <recommendedName>
        <fullName evidence="1">Molybdopterin molybdenumtransferase</fullName>
        <ecNumber evidence="1">2.10.1.1</ecNumber>
    </recommendedName>
</protein>
<dbReference type="Proteomes" id="UP000231328">
    <property type="component" value="Unassembled WGS sequence"/>
</dbReference>
<dbReference type="GO" id="GO:0006777">
    <property type="term" value="P:Mo-molybdopterin cofactor biosynthetic process"/>
    <property type="evidence" value="ECO:0007669"/>
    <property type="project" value="UniProtKB-UniRule"/>
</dbReference>
<evidence type="ECO:0000259" key="2">
    <source>
        <dbReference type="Pfam" id="PF03453"/>
    </source>
</evidence>
<dbReference type="PANTHER" id="PTHR10192:SF5">
    <property type="entry name" value="GEPHYRIN"/>
    <property type="match status" value="1"/>
</dbReference>
<dbReference type="PANTHER" id="PTHR10192">
    <property type="entry name" value="MOLYBDOPTERIN BIOSYNTHESIS PROTEIN"/>
    <property type="match status" value="1"/>
</dbReference>
<keyword evidence="1" id="KW-0500">Molybdenum</keyword>
<proteinExistence type="inferred from homology"/>
<comment type="caution">
    <text evidence="3">The sequence shown here is derived from an EMBL/GenBank/DDBJ whole genome shotgun (WGS) entry which is preliminary data.</text>
</comment>
<evidence type="ECO:0000256" key="1">
    <source>
        <dbReference type="RuleBase" id="RU365090"/>
    </source>
</evidence>
<dbReference type="InterPro" id="IPR036135">
    <property type="entry name" value="MoeA_linker/N_sf"/>
</dbReference>
<evidence type="ECO:0000313" key="3">
    <source>
        <dbReference type="EMBL" id="PJG36007.1"/>
    </source>
</evidence>
<accession>A0AAP8GEX6</accession>
<dbReference type="Gene3D" id="2.170.190.11">
    <property type="entry name" value="Molybdopterin biosynthesis moea protein, domain 3"/>
    <property type="match status" value="1"/>
</dbReference>
<dbReference type="Gene3D" id="3.40.980.10">
    <property type="entry name" value="MoaB/Mog-like domain"/>
    <property type="match status" value="1"/>
</dbReference>
<organism evidence="3 4">
    <name type="scientific">Enterobacter hormaechei</name>
    <dbReference type="NCBI Taxonomy" id="158836"/>
    <lineage>
        <taxon>Bacteria</taxon>
        <taxon>Pseudomonadati</taxon>
        <taxon>Pseudomonadota</taxon>
        <taxon>Gammaproteobacteria</taxon>
        <taxon>Enterobacterales</taxon>
        <taxon>Enterobacteriaceae</taxon>
        <taxon>Enterobacter</taxon>
        <taxon>Enterobacter cloacae complex</taxon>
    </lineage>
</organism>
<dbReference type="Gene3D" id="3.90.105.10">
    <property type="entry name" value="Molybdopterin biosynthesis moea protein, domain 2"/>
    <property type="match status" value="1"/>
</dbReference>
<feature type="non-terminal residue" evidence="3">
    <location>
        <position position="1"/>
    </location>
</feature>
<dbReference type="EMBL" id="NMVR01000714">
    <property type="protein sequence ID" value="PJG36007.1"/>
    <property type="molecule type" value="Genomic_DNA"/>
</dbReference>
<comment type="similarity">
    <text evidence="1">Belongs to the MoeA family.</text>
</comment>
<dbReference type="InterPro" id="IPR005110">
    <property type="entry name" value="MoeA_linker/N"/>
</dbReference>
<reference evidence="3 4" key="1">
    <citation type="submission" date="2017-07" db="EMBL/GenBank/DDBJ databases">
        <title>Draft genome sequence of Enterobacter cloacae ST128, a clinical strain coproducing KPC-2 and NDM-1 carbapenemases.</title>
        <authorList>
            <person name="Li X."/>
        </authorList>
    </citation>
    <scope>NUCLEOTIDE SEQUENCE [LARGE SCALE GENOMIC DNA]</scope>
    <source>
        <strain evidence="3 4">HBY</strain>
    </source>
</reference>
<sequence>EFKVIDHIGAGSVSDKLVGDHEAVRIMTGAQIPNGADAVVMFEQTIELEDTFTIRKPFSKNENISLKGEETKTGDVVLKKGQVINPGAIAVLATYGYAEVKVIKQPSVAVIATGSELLD</sequence>